<keyword evidence="1" id="KW-0812">Transmembrane</keyword>
<evidence type="ECO:0008006" key="4">
    <source>
        <dbReference type="Google" id="ProtNLM"/>
    </source>
</evidence>
<dbReference type="Proteomes" id="UP000438476">
    <property type="component" value="Unassembled WGS sequence"/>
</dbReference>
<evidence type="ECO:0000313" key="3">
    <source>
        <dbReference type="Proteomes" id="UP000438476"/>
    </source>
</evidence>
<sequence length="137" mass="14351">MGKLRILIRDHCVIAMLALIVVLGFKAVIPAGFMISSNSDMVVSLSICSESTGTIHSQQIVLPKANGGQDEPVQKDKTGNHCAFTSLTKVATSAADPVLLAIAIAFIMLLGTTPVAPACLKRLNYVLPPLRGPPSAT</sequence>
<name>A0A6I4T7F4_9SPHN</name>
<feature type="transmembrane region" description="Helical" evidence="1">
    <location>
        <begin position="98"/>
        <end position="120"/>
    </location>
</feature>
<protein>
    <recommendedName>
        <fullName evidence="4">DUF2946 domain-containing protein</fullName>
    </recommendedName>
</protein>
<keyword evidence="1" id="KW-1133">Transmembrane helix</keyword>
<gene>
    <name evidence="2" type="ORF">GRI91_09875</name>
</gene>
<keyword evidence="1" id="KW-0472">Membrane</keyword>
<dbReference type="EMBL" id="WTYT01000004">
    <property type="protein sequence ID" value="MXO66061.1"/>
    <property type="molecule type" value="Genomic_DNA"/>
</dbReference>
<evidence type="ECO:0000256" key="1">
    <source>
        <dbReference type="SAM" id="Phobius"/>
    </source>
</evidence>
<dbReference type="AlphaFoldDB" id="A0A6I4T7F4"/>
<reference evidence="2 3" key="1">
    <citation type="submission" date="2019-12" db="EMBL/GenBank/DDBJ databases">
        <title>Genomic-based taxomic classification of the family Erythrobacteraceae.</title>
        <authorList>
            <person name="Xu L."/>
        </authorList>
    </citation>
    <scope>NUCLEOTIDE SEQUENCE [LARGE SCALE GENOMIC DNA]</scope>
    <source>
        <strain evidence="2 3">LMG 29518</strain>
    </source>
</reference>
<comment type="caution">
    <text evidence="2">The sequence shown here is derived from an EMBL/GenBank/DDBJ whole genome shotgun (WGS) entry which is preliminary data.</text>
</comment>
<dbReference type="RefSeq" id="WP_160736510.1">
    <property type="nucleotide sequence ID" value="NZ_WTYT01000004.1"/>
</dbReference>
<feature type="transmembrane region" description="Helical" evidence="1">
    <location>
        <begin position="12"/>
        <end position="35"/>
    </location>
</feature>
<keyword evidence="3" id="KW-1185">Reference proteome</keyword>
<organism evidence="2 3">
    <name type="scientific">Altericroceibacterium endophyticum</name>
    <dbReference type="NCBI Taxonomy" id="1808508"/>
    <lineage>
        <taxon>Bacteria</taxon>
        <taxon>Pseudomonadati</taxon>
        <taxon>Pseudomonadota</taxon>
        <taxon>Alphaproteobacteria</taxon>
        <taxon>Sphingomonadales</taxon>
        <taxon>Erythrobacteraceae</taxon>
        <taxon>Altericroceibacterium</taxon>
    </lineage>
</organism>
<evidence type="ECO:0000313" key="2">
    <source>
        <dbReference type="EMBL" id="MXO66061.1"/>
    </source>
</evidence>
<proteinExistence type="predicted"/>
<dbReference type="OrthoDB" id="7428717at2"/>
<accession>A0A6I4T7F4</accession>